<feature type="transmembrane region" description="Helical" evidence="1">
    <location>
        <begin position="91"/>
        <end position="108"/>
    </location>
</feature>
<keyword evidence="3" id="KW-1185">Reference proteome</keyword>
<gene>
    <name evidence="2" type="ordered locus">Cyan7822_2716</name>
</gene>
<feature type="transmembrane region" description="Helical" evidence="1">
    <location>
        <begin position="396"/>
        <end position="415"/>
    </location>
</feature>
<proteinExistence type="predicted"/>
<accession>E0UK47</accession>
<sequence length="472" mass="53050">MRVTHPLYQLMDQTPQGIPNLPDLTHPQELINLGQHFFIPLLILIVLIGGLGLVLAVFSWGLNRPNSKGTSFLREWEVAYSSLLQKVQQSILLLILIVIGFFFCSTLANRYHYWEQSKIASLAASVAGERLEQTAPRVRYVVEEPYKYYTQVDGKVVQVQETRKVDRFLALNRSDIQVNINQTQNLQTQGNNYKVDFKGVYEVTNSLPEYKELFFEISPPYGYTLLKNFRVEREGNKLNPVTPNQYSFPISLDPNQTSIFQVTYQVQGAPRWVYNAGGDLLSNFRLIVTANFPKADFASGIVPSEIKTEGQGTVFTWIFEENVSVANPFGVFTATESIKNTGVIPRLLMLAPGIFLWWILLLYFSLPLKERDLAIIAALFFAGLLALTYLSRLIEVKLALAGISLIWLILVWGLGTNIRTSLAAVICTISGAILPVLGLLIPYSGLTLSLAGLLSVIWLTVKNWYSIRFLSS</sequence>
<feature type="transmembrane region" description="Helical" evidence="1">
    <location>
        <begin position="347"/>
        <end position="366"/>
    </location>
</feature>
<protein>
    <submittedName>
        <fullName evidence="2">Uncharacterized protein</fullName>
    </submittedName>
</protein>
<evidence type="ECO:0000313" key="3">
    <source>
        <dbReference type="Proteomes" id="UP000008206"/>
    </source>
</evidence>
<feature type="transmembrane region" description="Helical" evidence="1">
    <location>
        <begin position="373"/>
        <end position="390"/>
    </location>
</feature>
<feature type="transmembrane region" description="Helical" evidence="1">
    <location>
        <begin position="447"/>
        <end position="465"/>
    </location>
</feature>
<dbReference type="KEGG" id="cyj:Cyan7822_2716"/>
<keyword evidence="1" id="KW-1133">Transmembrane helix</keyword>
<organism evidence="2 3">
    <name type="scientific">Gloeothece verrucosa (strain PCC 7822)</name>
    <name type="common">Cyanothece sp. (strain PCC 7822)</name>
    <dbReference type="NCBI Taxonomy" id="497965"/>
    <lineage>
        <taxon>Bacteria</taxon>
        <taxon>Bacillati</taxon>
        <taxon>Cyanobacteriota</taxon>
        <taxon>Cyanophyceae</taxon>
        <taxon>Oscillatoriophycideae</taxon>
        <taxon>Chroococcales</taxon>
        <taxon>Aphanothecaceae</taxon>
        <taxon>Gloeothece</taxon>
        <taxon>Gloeothece verrucosa</taxon>
    </lineage>
</organism>
<keyword evidence="1" id="KW-0812">Transmembrane</keyword>
<dbReference type="EMBL" id="CP002198">
    <property type="protein sequence ID" value="ADN14683.1"/>
    <property type="molecule type" value="Genomic_DNA"/>
</dbReference>
<reference evidence="3" key="1">
    <citation type="journal article" date="2011" name="MBio">
        <title>Novel metabolic attributes of the genus Cyanothece, comprising a group of unicellular nitrogen-fixing Cyanobacteria.</title>
        <authorList>
            <person name="Bandyopadhyay A."/>
            <person name="Elvitigala T."/>
            <person name="Welsh E."/>
            <person name="Stockel J."/>
            <person name="Liberton M."/>
            <person name="Min H."/>
            <person name="Sherman L.A."/>
            <person name="Pakrasi H.B."/>
        </authorList>
    </citation>
    <scope>NUCLEOTIDE SEQUENCE [LARGE SCALE GENOMIC DNA]</scope>
    <source>
        <strain evidence="3">PCC 7822</strain>
    </source>
</reference>
<dbReference type="eggNOG" id="ENOG502Z9UI">
    <property type="taxonomic scope" value="Bacteria"/>
</dbReference>
<keyword evidence="1" id="KW-0472">Membrane</keyword>
<dbReference type="STRING" id="497965.Cyan7822_2716"/>
<dbReference type="AlphaFoldDB" id="E0UK47"/>
<feature type="transmembrane region" description="Helical" evidence="1">
    <location>
        <begin position="37"/>
        <end position="62"/>
    </location>
</feature>
<name>E0UK47_GLOV7</name>
<dbReference type="HOGENOM" id="CLU_581141_0_0_3"/>
<evidence type="ECO:0000256" key="1">
    <source>
        <dbReference type="SAM" id="Phobius"/>
    </source>
</evidence>
<evidence type="ECO:0000313" key="2">
    <source>
        <dbReference type="EMBL" id="ADN14683.1"/>
    </source>
</evidence>
<dbReference type="Proteomes" id="UP000008206">
    <property type="component" value="Chromosome"/>
</dbReference>